<reference evidence="2 3" key="1">
    <citation type="journal article" date="2011" name="Proc. Natl. Acad. Sci. U.S.A.">
        <title>Comparative genomics of xylose-fermenting fungi for enhanced biofuel production.</title>
        <authorList>
            <person name="Wohlbach D.J."/>
            <person name="Kuo A."/>
            <person name="Sato T.K."/>
            <person name="Potts K.M."/>
            <person name="Salamov A.A."/>
            <person name="LaButti K.M."/>
            <person name="Sun H."/>
            <person name="Clum A."/>
            <person name="Pangilinan J.L."/>
            <person name="Lindquist E.A."/>
            <person name="Lucas S."/>
            <person name="Lapidus A."/>
            <person name="Jin M."/>
            <person name="Gunawan C."/>
            <person name="Balan V."/>
            <person name="Dale B.E."/>
            <person name="Jeffries T.W."/>
            <person name="Zinkel R."/>
            <person name="Barry K.W."/>
            <person name="Grigoriev I.V."/>
            <person name="Gasch A.P."/>
        </authorList>
    </citation>
    <scope>NUCLEOTIDE SEQUENCE [LARGE SCALE GENOMIC DNA]</scope>
    <source>
        <strain evidence="3">ATCC 10573 / BCRC 21748 / CBS 615 / JCM 9827 / NBRC 10315 / NRRL Y-1498 / VKM Y-70</strain>
    </source>
</reference>
<gene>
    <name evidence="2" type="ORF">CANTEDRAFT_120507</name>
</gene>
<dbReference type="HOGENOM" id="CLU_005210_0_0_1"/>
<keyword evidence="3" id="KW-1185">Reference proteome</keyword>
<dbReference type="GO" id="GO:0005737">
    <property type="term" value="C:cytoplasm"/>
    <property type="evidence" value="ECO:0007669"/>
    <property type="project" value="TreeGrafter"/>
</dbReference>
<dbReference type="Gene3D" id="2.130.10.30">
    <property type="entry name" value="Regulator of chromosome condensation 1/beta-lactamase-inhibitor protein II"/>
    <property type="match status" value="1"/>
</dbReference>
<organism evidence="3">
    <name type="scientific">Candida tenuis (strain ATCC 10573 / BCRC 21748 / CBS 615 / JCM 9827 / NBRC 10315 / NRRL Y-1498 / VKM Y-70)</name>
    <name type="common">Yeast</name>
    <name type="synonym">Yamadazyma tenuis</name>
    <dbReference type="NCBI Taxonomy" id="590646"/>
    <lineage>
        <taxon>Eukaryota</taxon>
        <taxon>Fungi</taxon>
        <taxon>Dikarya</taxon>
        <taxon>Ascomycota</taxon>
        <taxon>Saccharomycotina</taxon>
        <taxon>Pichiomycetes</taxon>
        <taxon>Debaryomycetaceae</taxon>
        <taxon>Yamadazyma</taxon>
    </lineage>
</organism>
<dbReference type="InterPro" id="IPR009091">
    <property type="entry name" value="RCC1/BLIP-II"/>
</dbReference>
<dbReference type="OrthoDB" id="5370059at2759"/>
<name>G3B2H1_CANTC</name>
<dbReference type="GO" id="GO:0005085">
    <property type="term" value="F:guanyl-nucleotide exchange factor activity"/>
    <property type="evidence" value="ECO:0007669"/>
    <property type="project" value="TreeGrafter"/>
</dbReference>
<dbReference type="PRINTS" id="PR00633">
    <property type="entry name" value="RCCNDNSATION"/>
</dbReference>
<dbReference type="SUPFAM" id="SSF50985">
    <property type="entry name" value="RCC1/BLIP-II"/>
    <property type="match status" value="1"/>
</dbReference>
<evidence type="ECO:0000313" key="2">
    <source>
        <dbReference type="EMBL" id="EGV64673.1"/>
    </source>
</evidence>
<sequence>MKLLACGSNGHYQLGNGTNIDTNQLTPASFTVDGHLVDLPSSVAKIATGGNHTFVLLNSGSLYTCGDNSYGQCGLPPADHIAVFTPVPGQWRDVSCGWEYSILVDATDNVFVCGLGLKGELGLGESTTSTVLTRLDAMCGRGISVVSSMSLTLCRASDGKFYGWGDGKKGQLGAKKVRWVPEVVVFPVQEEILHFGLTKTDAVLQLRLRLVSFGRQAIDIPQKVHFFRTMWTCIHYEVEAEPCSVVSVGNNSHGQHFPNSWSQCGGVFETGSEHGLFYANNTVYAWGWGEHGNCGHSQVQGHDQIVFADANAIFKGKPAYMAGGCATSWIATD</sequence>
<dbReference type="PANTHER" id="PTHR45982">
    <property type="entry name" value="REGULATOR OF CHROMOSOME CONDENSATION"/>
    <property type="match status" value="1"/>
</dbReference>
<accession>G3B2H1</accession>
<dbReference type="PROSITE" id="PS00626">
    <property type="entry name" value="RCC1_2"/>
    <property type="match status" value="1"/>
</dbReference>
<feature type="repeat" description="RCC1" evidence="1">
    <location>
        <begin position="60"/>
        <end position="107"/>
    </location>
</feature>
<dbReference type="eggNOG" id="KOG1426">
    <property type="taxonomic scope" value="Eukaryota"/>
</dbReference>
<feature type="repeat" description="RCC1" evidence="1">
    <location>
        <begin position="1"/>
        <end position="59"/>
    </location>
</feature>
<evidence type="ECO:0008006" key="4">
    <source>
        <dbReference type="Google" id="ProtNLM"/>
    </source>
</evidence>
<evidence type="ECO:0000256" key="1">
    <source>
        <dbReference type="PROSITE-ProRule" id="PRU00235"/>
    </source>
</evidence>
<dbReference type="Proteomes" id="UP000000707">
    <property type="component" value="Unassembled WGS sequence"/>
</dbReference>
<dbReference type="EMBL" id="GL996515">
    <property type="protein sequence ID" value="EGV64673.1"/>
    <property type="molecule type" value="Genomic_DNA"/>
</dbReference>
<dbReference type="PROSITE" id="PS50012">
    <property type="entry name" value="RCC1_3"/>
    <property type="match status" value="2"/>
</dbReference>
<dbReference type="InterPro" id="IPR051553">
    <property type="entry name" value="Ran_GTPase-activating"/>
</dbReference>
<dbReference type="STRING" id="590646.G3B2H1"/>
<proteinExistence type="predicted"/>
<protein>
    <recommendedName>
        <fullName evidence="4">RCC1/BLIP-II protein</fullName>
    </recommendedName>
</protein>
<dbReference type="GeneID" id="18248783"/>
<evidence type="ECO:0000313" key="3">
    <source>
        <dbReference type="Proteomes" id="UP000000707"/>
    </source>
</evidence>
<dbReference type="InterPro" id="IPR000408">
    <property type="entry name" value="Reg_chr_condens"/>
</dbReference>
<dbReference type="AlphaFoldDB" id="G3B2H1"/>
<dbReference type="PANTHER" id="PTHR45982:SF1">
    <property type="entry name" value="REGULATOR OF CHROMOSOME CONDENSATION"/>
    <property type="match status" value="1"/>
</dbReference>
<dbReference type="KEGG" id="cten:18248783"/>
<dbReference type="Pfam" id="PF13540">
    <property type="entry name" value="RCC1_2"/>
    <property type="match status" value="1"/>
</dbReference>